<dbReference type="GO" id="GO:0006813">
    <property type="term" value="P:potassium ion transport"/>
    <property type="evidence" value="ECO:0007669"/>
    <property type="project" value="InterPro"/>
</dbReference>
<evidence type="ECO:0000256" key="3">
    <source>
        <dbReference type="ARBA" id="ARBA00022692"/>
    </source>
</evidence>
<evidence type="ECO:0000256" key="1">
    <source>
        <dbReference type="ARBA" id="ARBA00004141"/>
    </source>
</evidence>
<dbReference type="GO" id="GO:0005886">
    <property type="term" value="C:plasma membrane"/>
    <property type="evidence" value="ECO:0007669"/>
    <property type="project" value="TreeGrafter"/>
</dbReference>
<keyword evidence="3 7" id="KW-0812">Transmembrane</keyword>
<protein>
    <submittedName>
        <fullName evidence="9">Di-and tricarboxylate transporter</fullName>
    </submittedName>
</protein>
<feature type="transmembrane region" description="Helical" evidence="7">
    <location>
        <begin position="36"/>
        <end position="59"/>
    </location>
</feature>
<feature type="domain" description="RCK C-terminal" evidence="8">
    <location>
        <begin position="342"/>
        <end position="426"/>
    </location>
</feature>
<organism evidence="9 10">
    <name type="scientific">Halomicrobium zhouii</name>
    <dbReference type="NCBI Taxonomy" id="767519"/>
    <lineage>
        <taxon>Archaea</taxon>
        <taxon>Methanobacteriati</taxon>
        <taxon>Methanobacteriota</taxon>
        <taxon>Stenosarchaea group</taxon>
        <taxon>Halobacteria</taxon>
        <taxon>Halobacteriales</taxon>
        <taxon>Haloarculaceae</taxon>
        <taxon>Halomicrobium</taxon>
    </lineage>
</organism>
<evidence type="ECO:0000256" key="2">
    <source>
        <dbReference type="ARBA" id="ARBA00022448"/>
    </source>
</evidence>
<dbReference type="STRING" id="767519.SAMN05216559_0404"/>
<feature type="transmembrane region" description="Helical" evidence="7">
    <location>
        <begin position="12"/>
        <end position="29"/>
    </location>
</feature>
<evidence type="ECO:0000256" key="7">
    <source>
        <dbReference type="SAM" id="Phobius"/>
    </source>
</evidence>
<evidence type="ECO:0000313" key="10">
    <source>
        <dbReference type="Proteomes" id="UP000199062"/>
    </source>
</evidence>
<name>A0A1I6K971_9EURY</name>
<evidence type="ECO:0000256" key="6">
    <source>
        <dbReference type="ARBA" id="ARBA00023136"/>
    </source>
</evidence>
<proteinExistence type="predicted"/>
<dbReference type="InterPro" id="IPR006037">
    <property type="entry name" value="RCK_C"/>
</dbReference>
<keyword evidence="10" id="KW-1185">Reference proteome</keyword>
<dbReference type="InterPro" id="IPR036721">
    <property type="entry name" value="RCK_C_sf"/>
</dbReference>
<evidence type="ECO:0000256" key="4">
    <source>
        <dbReference type="ARBA" id="ARBA00022737"/>
    </source>
</evidence>
<feature type="transmembrane region" description="Helical" evidence="7">
    <location>
        <begin position="444"/>
        <end position="477"/>
    </location>
</feature>
<dbReference type="Gene3D" id="3.30.70.1450">
    <property type="entry name" value="Regulator of K+ conductance, C-terminal domain"/>
    <property type="match status" value="2"/>
</dbReference>
<feature type="transmembrane region" description="Helical" evidence="7">
    <location>
        <begin position="546"/>
        <end position="565"/>
    </location>
</feature>
<keyword evidence="2" id="KW-0813">Transport</keyword>
<dbReference type="EMBL" id="FOZK01000001">
    <property type="protein sequence ID" value="SFR87772.1"/>
    <property type="molecule type" value="Genomic_DNA"/>
</dbReference>
<keyword evidence="6 7" id="KW-0472">Membrane</keyword>
<dbReference type="AlphaFoldDB" id="A0A1I6K971"/>
<sequence length="636" mass="67107">MPLAAVTPEMAFVFALVVASLVLFATEVVPVDVTAIGVMVALLLAEPVTVMLADAGLIAGPLYVLHQPGDGLSPVSQGLSGFASSATITVLAMFILSAGVQRTGVIQMLGAMIARFTGDDETRQLGATIGLVGPISGFINNTAAVAILLPMVTDLAHEGRTSPSKLLLPLSYASMFGGTLTLIGTSTNILASELAGNLARQNPARYGALREFTMFEFTQLGVVVLVVGTIYLMTVGRWLTPARIKPESDLTEEFEMADYLTEVVVRADSPLVGDTVRDALMATDLDVDLVQLIRDEEVFLEPLGPRVIRAGDVFALRTDRDTLVELLDTEGLDVVPDAILDEDDLEAAEERQNLVEVVVSPGSSLVGNSLVSASFRQRYDVSVLALRRGGELIRRRMDEAVLRVGDTLLVQGTADSIDRLNNNPNFIVAQEVERPDFRQSKIPVAVGIVALVVGLAAVTPIPIVVSALAGALAMVLTGTLRATELYDSIQWDVIFLLAGVIPLGLALRETGGAGLIADMLVLAAPALPALVVLGLVYVVTALLTNVISNNASVVLMIPVAAEAAVQLGANAFAFILAVTFAASTAFMTPVGYQTNLFVYGPGGYRFMDYVKVGAPLQAVFAVVTTVGIAFFWGLTP</sequence>
<dbReference type="Pfam" id="PF02080">
    <property type="entry name" value="TrkA_C"/>
    <property type="match status" value="1"/>
</dbReference>
<dbReference type="SUPFAM" id="SSF116726">
    <property type="entry name" value="TrkA C-terminal domain-like"/>
    <property type="match status" value="2"/>
</dbReference>
<dbReference type="PANTHER" id="PTHR43652:SF2">
    <property type="entry name" value="BASIC AMINO ACID ANTIPORTER YFCC-RELATED"/>
    <property type="match status" value="1"/>
</dbReference>
<feature type="transmembrane region" description="Helical" evidence="7">
    <location>
        <begin position="519"/>
        <end position="540"/>
    </location>
</feature>
<dbReference type="Pfam" id="PF03600">
    <property type="entry name" value="CitMHS"/>
    <property type="match status" value="1"/>
</dbReference>
<feature type="transmembrane region" description="Helical" evidence="7">
    <location>
        <begin position="612"/>
        <end position="634"/>
    </location>
</feature>
<keyword evidence="5 7" id="KW-1133">Transmembrane helix</keyword>
<feature type="transmembrane region" description="Helical" evidence="7">
    <location>
        <begin position="212"/>
        <end position="233"/>
    </location>
</feature>
<evidence type="ECO:0000256" key="5">
    <source>
        <dbReference type="ARBA" id="ARBA00022989"/>
    </source>
</evidence>
<keyword evidence="4" id="KW-0677">Repeat</keyword>
<evidence type="ECO:0000259" key="8">
    <source>
        <dbReference type="PROSITE" id="PS51202"/>
    </source>
</evidence>
<comment type="subcellular location">
    <subcellularLocation>
        <location evidence="1">Membrane</location>
        <topology evidence="1">Multi-pass membrane protein</topology>
    </subcellularLocation>
</comment>
<dbReference type="PROSITE" id="PS51202">
    <property type="entry name" value="RCK_C"/>
    <property type="match status" value="2"/>
</dbReference>
<dbReference type="InterPro" id="IPR004680">
    <property type="entry name" value="Cit_transptr-like_dom"/>
</dbReference>
<reference evidence="9 10" key="1">
    <citation type="submission" date="2016-10" db="EMBL/GenBank/DDBJ databases">
        <authorList>
            <person name="de Groot N.N."/>
        </authorList>
    </citation>
    <scope>NUCLEOTIDE SEQUENCE [LARGE SCALE GENOMIC DNA]</scope>
    <source>
        <strain evidence="9 10">CGMCC 1.10457</strain>
    </source>
</reference>
<gene>
    <name evidence="9" type="ORF">SAMN05216559_0404</name>
</gene>
<dbReference type="Proteomes" id="UP000199062">
    <property type="component" value="Unassembled WGS sequence"/>
</dbReference>
<accession>A0A1I6K971</accession>
<dbReference type="PANTHER" id="PTHR43652">
    <property type="entry name" value="BASIC AMINO ACID ANTIPORTER YFCC-RELATED"/>
    <property type="match status" value="1"/>
</dbReference>
<feature type="transmembrane region" description="Helical" evidence="7">
    <location>
        <begin position="489"/>
        <end position="507"/>
    </location>
</feature>
<feature type="transmembrane region" description="Helical" evidence="7">
    <location>
        <begin position="572"/>
        <end position="592"/>
    </location>
</feature>
<dbReference type="FunFam" id="3.30.70.1450:FF:000009">
    <property type="entry name" value="SLC13 family permease"/>
    <property type="match status" value="1"/>
</dbReference>
<dbReference type="GO" id="GO:0008324">
    <property type="term" value="F:monoatomic cation transmembrane transporter activity"/>
    <property type="evidence" value="ECO:0007669"/>
    <property type="project" value="InterPro"/>
</dbReference>
<feature type="domain" description="RCK C-terminal" evidence="8">
    <location>
        <begin position="247"/>
        <end position="332"/>
    </location>
</feature>
<evidence type="ECO:0000313" key="9">
    <source>
        <dbReference type="EMBL" id="SFR87772.1"/>
    </source>
</evidence>
<dbReference type="InterPro" id="IPR051679">
    <property type="entry name" value="DASS-Related_Transporters"/>
</dbReference>
<feature type="transmembrane region" description="Helical" evidence="7">
    <location>
        <begin position="79"/>
        <end position="100"/>
    </location>
</feature>